<evidence type="ECO:0000259" key="1">
    <source>
        <dbReference type="Pfam" id="PF02470"/>
    </source>
</evidence>
<dbReference type="PANTHER" id="PTHR33371">
    <property type="entry name" value="INTERMEMBRANE PHOSPHOLIPID TRANSPORT SYSTEM BINDING PROTEIN MLAD-RELATED"/>
    <property type="match status" value="1"/>
</dbReference>
<proteinExistence type="predicted"/>
<dbReference type="EMBL" id="CP059399">
    <property type="protein sequence ID" value="QLY27578.1"/>
    <property type="molecule type" value="Genomic_DNA"/>
</dbReference>
<protein>
    <submittedName>
        <fullName evidence="2">Mammalian cell entry protein</fullName>
    </submittedName>
</protein>
<dbReference type="PANTHER" id="PTHR33371:SF4">
    <property type="entry name" value="INTERMEMBRANE PHOSPHOLIPID TRANSPORT SYSTEM BINDING PROTEIN MLAD"/>
    <property type="match status" value="1"/>
</dbReference>
<dbReference type="InterPro" id="IPR052336">
    <property type="entry name" value="MlaD_Phospholipid_Transporter"/>
</dbReference>
<dbReference type="InterPro" id="IPR003399">
    <property type="entry name" value="Mce/MlaD"/>
</dbReference>
<evidence type="ECO:0000313" key="3">
    <source>
        <dbReference type="Proteomes" id="UP000515512"/>
    </source>
</evidence>
<sequence>MPNYAIPGVRLTRRISLALGVLTVVLAVLATLSWRAYTGRELPDRLSIQLRTEQTGEGIVTGTTVRYDGVAVGRITGVEAIGQGRQLLTLDLDRSQTAGLTDAFTVDYAPENLFGISTVALRAAAGGMPLQDGQVIDLTGRAEDVTMGALLRTITQTATEVLTPKLSELITQFNTDLRAFTPILQAVISVSRAIADTQRYPSSFLIDQYSSFLEGFGDFTSATFKLAAALLGIEIFQTERDRYNVSIGVIRNGVLLGAADLFSMLRTHFNGLVPALTPTLNAVTATVPDPERSAAELTEMLERLHRIFADTPDGPVVNVEVALQGIPGVAVPLLSALTGGAR</sequence>
<organism evidence="2 3">
    <name type="scientific">Nocardia huaxiensis</name>
    <dbReference type="NCBI Taxonomy" id="2755382"/>
    <lineage>
        <taxon>Bacteria</taxon>
        <taxon>Bacillati</taxon>
        <taxon>Actinomycetota</taxon>
        <taxon>Actinomycetes</taxon>
        <taxon>Mycobacteriales</taxon>
        <taxon>Nocardiaceae</taxon>
        <taxon>Nocardia</taxon>
    </lineage>
</organism>
<evidence type="ECO:0000313" key="2">
    <source>
        <dbReference type="EMBL" id="QLY27578.1"/>
    </source>
</evidence>
<dbReference type="RefSeq" id="WP_181578786.1">
    <property type="nucleotide sequence ID" value="NZ_CP059399.1"/>
</dbReference>
<dbReference type="Proteomes" id="UP000515512">
    <property type="component" value="Chromosome"/>
</dbReference>
<keyword evidence="3" id="KW-1185">Reference proteome</keyword>
<gene>
    <name evidence="2" type="ORF">H0264_19045</name>
</gene>
<reference evidence="2 3" key="1">
    <citation type="submission" date="2020-07" db="EMBL/GenBank/DDBJ databases">
        <authorList>
            <person name="Zhuang K."/>
            <person name="Ran Y."/>
        </authorList>
    </citation>
    <scope>NUCLEOTIDE SEQUENCE [LARGE SCALE GENOMIC DNA]</scope>
    <source>
        <strain evidence="2 3">WCH-YHL-001</strain>
    </source>
</reference>
<feature type="domain" description="Mce/MlaD" evidence="1">
    <location>
        <begin position="55"/>
        <end position="122"/>
    </location>
</feature>
<dbReference type="AlphaFoldDB" id="A0A7D6Z8G1"/>
<accession>A0A7D6Z8G1</accession>
<name>A0A7D6Z8G1_9NOCA</name>
<dbReference type="KEGG" id="nhu:H0264_19045"/>
<dbReference type="Pfam" id="PF02470">
    <property type="entry name" value="MlaD"/>
    <property type="match status" value="1"/>
</dbReference>